<protein>
    <submittedName>
        <fullName evidence="4">Dipeptidyl aminopeptidase/acylaminoacyl peptidase</fullName>
    </submittedName>
</protein>
<feature type="compositionally biased region" description="Polar residues" evidence="2">
    <location>
        <begin position="1"/>
        <end position="12"/>
    </location>
</feature>
<dbReference type="Pfam" id="PF00326">
    <property type="entry name" value="Peptidase_S9"/>
    <property type="match status" value="1"/>
</dbReference>
<dbReference type="InterPro" id="IPR001375">
    <property type="entry name" value="Peptidase_S9_cat"/>
</dbReference>
<dbReference type="GO" id="GO:0004177">
    <property type="term" value="F:aminopeptidase activity"/>
    <property type="evidence" value="ECO:0007669"/>
    <property type="project" value="UniProtKB-KW"/>
</dbReference>
<evidence type="ECO:0000256" key="2">
    <source>
        <dbReference type="SAM" id="MobiDB-lite"/>
    </source>
</evidence>
<dbReference type="GO" id="GO:0006508">
    <property type="term" value="P:proteolysis"/>
    <property type="evidence" value="ECO:0007669"/>
    <property type="project" value="InterPro"/>
</dbReference>
<proteinExistence type="predicted"/>
<feature type="region of interest" description="Disordered" evidence="2">
    <location>
        <begin position="1"/>
        <end position="24"/>
    </location>
</feature>
<dbReference type="InterPro" id="IPR015943">
    <property type="entry name" value="WD40/YVTN_repeat-like_dom_sf"/>
</dbReference>
<dbReference type="Gene3D" id="3.40.50.1820">
    <property type="entry name" value="alpha/beta hydrolase"/>
    <property type="match status" value="1"/>
</dbReference>
<dbReference type="SUPFAM" id="SSF82171">
    <property type="entry name" value="DPP6 N-terminal domain-like"/>
    <property type="match status" value="1"/>
</dbReference>
<evidence type="ECO:0000313" key="5">
    <source>
        <dbReference type="Proteomes" id="UP000199597"/>
    </source>
</evidence>
<dbReference type="InterPro" id="IPR002470">
    <property type="entry name" value="Peptidase_S9A"/>
</dbReference>
<name>A0A1H1Y3V7_9MICO</name>
<keyword evidence="5" id="KW-1185">Reference proteome</keyword>
<feature type="compositionally biased region" description="Low complexity" evidence="2">
    <location>
        <begin position="664"/>
        <end position="674"/>
    </location>
</feature>
<keyword evidence="1" id="KW-0378">Hydrolase</keyword>
<organism evidence="4 5">
    <name type="scientific">Brevibacterium siliguriense</name>
    <dbReference type="NCBI Taxonomy" id="1136497"/>
    <lineage>
        <taxon>Bacteria</taxon>
        <taxon>Bacillati</taxon>
        <taxon>Actinomycetota</taxon>
        <taxon>Actinomycetes</taxon>
        <taxon>Micrococcales</taxon>
        <taxon>Brevibacteriaceae</taxon>
        <taxon>Brevibacterium</taxon>
    </lineage>
</organism>
<dbReference type="STRING" id="1136497.SAMN04489752_3541"/>
<evidence type="ECO:0000259" key="3">
    <source>
        <dbReference type="Pfam" id="PF00326"/>
    </source>
</evidence>
<feature type="region of interest" description="Disordered" evidence="2">
    <location>
        <begin position="173"/>
        <end position="192"/>
    </location>
</feature>
<reference evidence="5" key="1">
    <citation type="submission" date="2016-10" db="EMBL/GenBank/DDBJ databases">
        <authorList>
            <person name="Varghese N."/>
            <person name="Submissions S."/>
        </authorList>
    </citation>
    <scope>NUCLEOTIDE SEQUENCE [LARGE SCALE GENOMIC DNA]</scope>
    <source>
        <strain evidence="5">DSM 23676</strain>
    </source>
</reference>
<keyword evidence="4" id="KW-0645">Protease</keyword>
<dbReference type="PANTHER" id="PTHR42776:SF27">
    <property type="entry name" value="DIPEPTIDYL PEPTIDASE FAMILY MEMBER 6"/>
    <property type="match status" value="1"/>
</dbReference>
<dbReference type="Proteomes" id="UP000199597">
    <property type="component" value="Chromosome I"/>
</dbReference>
<sequence length="685" mass="72813">MTTEHSGTSDTGVPNADPGRALGSPAWKKRFHSARLHCVRPAGADPRTALVIDNGRVSSSGRILSQIDGNWEVSQTLPFPVGFDGAISADGRWVVGLDDDGGSEVGGLVACSVDGRNRVELTPGRAAYVIRGIDFSVDGRTLLATIVDDEGFHLLSVPVPDWQSNIAPALTSSGATAQAPATETADSASGIADRAGWGTPRVVWSSTDEAWYGHISADGSLLSVDSTDHNPGVRRTAVTVIDASTGAEVAVCDDLPAGPVRAVRFSPISGDQRILLSTERSGFARPAIWDPTTGQRSDFDAMELDGELQPLDWDPRRDRILALHIDEGIHRLILIDTVAGVLEVVRDGTGSYAVPDVAAEFAYEAQSYLADGGVMCFEQSWARPPRLLRIESTSDGSEPATIIAAPDVPKGIEFTSEMIPGAEGTPVQLWWAVPSGEVRGTILSVHGGPNLVTTDAYSPVAQSWLDEGFAYAALNYHGSVSFGRALREGFWTGYGDREIADIRAAMECLAEHGIADPLSSYITGASYGGHLTLLSLGRLPDLFAGGFAIVAMADWATAFAEMNAALRPVWETVLSRGELSFEEACRKLSATSYVEQVRGSAVLFQGARDTRTPPAQARKYVDALRAAGGDVLIEWFDAGHTPTGTTLESEWLTTELELIALTEAGQRWSGSPQPRDSPQPGPPAP</sequence>
<keyword evidence="4" id="KW-0031">Aminopeptidase</keyword>
<accession>A0A1H1Y3V7</accession>
<gene>
    <name evidence="4" type="ORF">SAMN04489752_3541</name>
</gene>
<dbReference type="EMBL" id="LT629766">
    <property type="protein sequence ID" value="SDT16130.1"/>
    <property type="molecule type" value="Genomic_DNA"/>
</dbReference>
<evidence type="ECO:0000256" key="1">
    <source>
        <dbReference type="ARBA" id="ARBA00022801"/>
    </source>
</evidence>
<dbReference type="AlphaFoldDB" id="A0A1H1Y3V7"/>
<dbReference type="InterPro" id="IPR029058">
    <property type="entry name" value="AB_hydrolase_fold"/>
</dbReference>
<dbReference type="Gene3D" id="2.130.10.10">
    <property type="entry name" value="YVTN repeat-like/Quinoprotein amine dehydrogenase"/>
    <property type="match status" value="1"/>
</dbReference>
<dbReference type="RefSeq" id="WP_092016785.1">
    <property type="nucleotide sequence ID" value="NZ_LT629766.1"/>
</dbReference>
<dbReference type="PRINTS" id="PR00862">
    <property type="entry name" value="PROLIGOPTASE"/>
</dbReference>
<dbReference type="OrthoDB" id="128799at2"/>
<feature type="region of interest" description="Disordered" evidence="2">
    <location>
        <begin position="664"/>
        <end position="685"/>
    </location>
</feature>
<feature type="domain" description="Peptidase S9 prolyl oligopeptidase catalytic" evidence="3">
    <location>
        <begin position="461"/>
        <end position="656"/>
    </location>
</feature>
<feature type="compositionally biased region" description="Pro residues" evidence="2">
    <location>
        <begin position="675"/>
        <end position="685"/>
    </location>
</feature>
<dbReference type="GO" id="GO:0004252">
    <property type="term" value="F:serine-type endopeptidase activity"/>
    <property type="evidence" value="ECO:0007669"/>
    <property type="project" value="InterPro"/>
</dbReference>
<evidence type="ECO:0000313" key="4">
    <source>
        <dbReference type="EMBL" id="SDT16130.1"/>
    </source>
</evidence>
<dbReference type="PANTHER" id="PTHR42776">
    <property type="entry name" value="SERINE PEPTIDASE S9 FAMILY MEMBER"/>
    <property type="match status" value="1"/>
</dbReference>
<feature type="compositionally biased region" description="Polar residues" evidence="2">
    <location>
        <begin position="173"/>
        <end position="187"/>
    </location>
</feature>
<dbReference type="SUPFAM" id="SSF53474">
    <property type="entry name" value="alpha/beta-Hydrolases"/>
    <property type="match status" value="1"/>
</dbReference>